<dbReference type="InterPro" id="IPR000524">
    <property type="entry name" value="Tscrpt_reg_HTH_GntR"/>
</dbReference>
<sequence length="248" mass="26718">MTASRTSTQDDPRVDPPLYAGLTVDHSSTVDRVADELRRAVFDGELESGTPLREVALASSLGVSRPTVREALALLVTEGLAVREPHRGVSVASPDPDSVRDLCRARLVLEDAGVRHWPQAEAAARERVRTTLAAYTGAVRAGAGYRELNERHLAFHVSLVELTGSPRLVAAQESLVRELRLALAQVERIRRNAHDQADTHAELLALLEADDVPGAQAFLVRHLADAEEAILAALDLRAEEAASAGTAR</sequence>
<dbReference type="PRINTS" id="PR00035">
    <property type="entry name" value="HTHGNTR"/>
</dbReference>
<dbReference type="RefSeq" id="WP_344734327.1">
    <property type="nucleotide sequence ID" value="NZ_BAAAZH010000024.1"/>
</dbReference>
<reference evidence="7" key="1">
    <citation type="journal article" date="2019" name="Int. J. Syst. Evol. Microbiol.">
        <title>The Global Catalogue of Microorganisms (GCM) 10K type strain sequencing project: providing services to taxonomists for standard genome sequencing and annotation.</title>
        <authorList>
            <consortium name="The Broad Institute Genomics Platform"/>
            <consortium name="The Broad Institute Genome Sequencing Center for Infectious Disease"/>
            <person name="Wu L."/>
            <person name="Ma J."/>
        </authorList>
    </citation>
    <scope>NUCLEOTIDE SEQUENCE [LARGE SCALE GENOMIC DNA]</scope>
    <source>
        <strain evidence="7">JCM 16703</strain>
    </source>
</reference>
<organism evidence="6 7">
    <name type="scientific">Nocardioides fonticola</name>
    <dbReference type="NCBI Taxonomy" id="450363"/>
    <lineage>
        <taxon>Bacteria</taxon>
        <taxon>Bacillati</taxon>
        <taxon>Actinomycetota</taxon>
        <taxon>Actinomycetes</taxon>
        <taxon>Propionibacteriales</taxon>
        <taxon>Nocardioidaceae</taxon>
        <taxon>Nocardioides</taxon>
    </lineage>
</organism>
<dbReference type="PROSITE" id="PS50949">
    <property type="entry name" value="HTH_GNTR"/>
    <property type="match status" value="1"/>
</dbReference>
<dbReference type="InterPro" id="IPR008920">
    <property type="entry name" value="TF_FadR/GntR_C"/>
</dbReference>
<dbReference type="PANTHER" id="PTHR43537:SF45">
    <property type="entry name" value="GNTR FAMILY REGULATORY PROTEIN"/>
    <property type="match status" value="1"/>
</dbReference>
<feature type="domain" description="HTH gntR-type" evidence="5">
    <location>
        <begin position="27"/>
        <end position="94"/>
    </location>
</feature>
<dbReference type="PANTHER" id="PTHR43537">
    <property type="entry name" value="TRANSCRIPTIONAL REGULATOR, GNTR FAMILY"/>
    <property type="match status" value="1"/>
</dbReference>
<dbReference type="SMART" id="SM00345">
    <property type="entry name" value="HTH_GNTR"/>
    <property type="match status" value="1"/>
</dbReference>
<feature type="region of interest" description="Disordered" evidence="4">
    <location>
        <begin position="1"/>
        <end position="21"/>
    </location>
</feature>
<keyword evidence="7" id="KW-1185">Reference proteome</keyword>
<dbReference type="SUPFAM" id="SSF46785">
    <property type="entry name" value="Winged helix' DNA-binding domain"/>
    <property type="match status" value="1"/>
</dbReference>
<gene>
    <name evidence="6" type="ORF">GCM10022215_30580</name>
</gene>
<dbReference type="InterPro" id="IPR011711">
    <property type="entry name" value="GntR_C"/>
</dbReference>
<evidence type="ECO:0000256" key="1">
    <source>
        <dbReference type="ARBA" id="ARBA00023015"/>
    </source>
</evidence>
<comment type="caution">
    <text evidence="6">The sequence shown here is derived from an EMBL/GenBank/DDBJ whole genome shotgun (WGS) entry which is preliminary data.</text>
</comment>
<dbReference type="SUPFAM" id="SSF48008">
    <property type="entry name" value="GntR ligand-binding domain-like"/>
    <property type="match status" value="1"/>
</dbReference>
<keyword evidence="2" id="KW-0238">DNA-binding</keyword>
<name>A0ABP7XQD4_9ACTN</name>
<evidence type="ECO:0000313" key="7">
    <source>
        <dbReference type="Proteomes" id="UP001501495"/>
    </source>
</evidence>
<dbReference type="EMBL" id="BAAAZH010000024">
    <property type="protein sequence ID" value="GAA4123673.1"/>
    <property type="molecule type" value="Genomic_DNA"/>
</dbReference>
<protein>
    <recommendedName>
        <fullName evidence="5">HTH gntR-type domain-containing protein</fullName>
    </recommendedName>
</protein>
<dbReference type="SMART" id="SM00895">
    <property type="entry name" value="FCD"/>
    <property type="match status" value="1"/>
</dbReference>
<dbReference type="Proteomes" id="UP001501495">
    <property type="component" value="Unassembled WGS sequence"/>
</dbReference>
<keyword evidence="3" id="KW-0804">Transcription</keyword>
<dbReference type="Pfam" id="PF00392">
    <property type="entry name" value="GntR"/>
    <property type="match status" value="1"/>
</dbReference>
<dbReference type="InterPro" id="IPR036388">
    <property type="entry name" value="WH-like_DNA-bd_sf"/>
</dbReference>
<evidence type="ECO:0000256" key="3">
    <source>
        <dbReference type="ARBA" id="ARBA00023163"/>
    </source>
</evidence>
<accession>A0ABP7XQD4</accession>
<dbReference type="Gene3D" id="1.10.10.10">
    <property type="entry name" value="Winged helix-like DNA-binding domain superfamily/Winged helix DNA-binding domain"/>
    <property type="match status" value="1"/>
</dbReference>
<evidence type="ECO:0000313" key="6">
    <source>
        <dbReference type="EMBL" id="GAA4123673.1"/>
    </source>
</evidence>
<dbReference type="CDD" id="cd07377">
    <property type="entry name" value="WHTH_GntR"/>
    <property type="match status" value="1"/>
</dbReference>
<proteinExistence type="predicted"/>
<keyword evidence="1" id="KW-0805">Transcription regulation</keyword>
<evidence type="ECO:0000259" key="5">
    <source>
        <dbReference type="PROSITE" id="PS50949"/>
    </source>
</evidence>
<evidence type="ECO:0000256" key="2">
    <source>
        <dbReference type="ARBA" id="ARBA00023125"/>
    </source>
</evidence>
<dbReference type="InterPro" id="IPR036390">
    <property type="entry name" value="WH_DNA-bd_sf"/>
</dbReference>
<dbReference type="Pfam" id="PF07729">
    <property type="entry name" value="FCD"/>
    <property type="match status" value="1"/>
</dbReference>
<dbReference type="Gene3D" id="1.20.120.530">
    <property type="entry name" value="GntR ligand-binding domain-like"/>
    <property type="match status" value="1"/>
</dbReference>
<evidence type="ECO:0000256" key="4">
    <source>
        <dbReference type="SAM" id="MobiDB-lite"/>
    </source>
</evidence>